<comment type="subunit">
    <text evidence="7">Self-assembles to form functional amyloid fibrils called rodlets. Self-assembly into fibrillar rodlets occurs spontaneously at hydrophobic:hydrophilic interfaces and the rodlets further associate laterally to form amphipathic monolayers.</text>
</comment>
<feature type="chain" id="PRO_5013987376" description="Hydrophobin" evidence="8">
    <location>
        <begin position="28"/>
        <end position="247"/>
    </location>
</feature>
<keyword evidence="8" id="KW-0732">Signal</keyword>
<reference evidence="9" key="1">
    <citation type="submission" date="2009-11" db="EMBL/GenBank/DDBJ databases">
        <title>Useful genes from Flammulina velutipes.</title>
        <authorList>
            <person name="Yoon H."/>
            <person name="Kim J.-G."/>
            <person name="Lee B.-M."/>
            <person name="Kong W.-S."/>
            <person name="Lee C.-S."/>
            <person name="Choi J.-W."/>
        </authorList>
    </citation>
    <scope>NUCLEOTIDE SEQUENCE</scope>
    <source>
        <strain evidence="9">KACC 42777</strain>
    </source>
</reference>
<keyword evidence="4 8" id="KW-0964">Secreted</keyword>
<evidence type="ECO:0000256" key="5">
    <source>
        <dbReference type="ARBA" id="ARBA00023157"/>
    </source>
</evidence>
<dbReference type="EMBL" id="GU169856">
    <property type="protein sequence ID" value="ADX07291.1"/>
    <property type="molecule type" value="mRNA"/>
</dbReference>
<comment type="similarity">
    <text evidence="2 8">Belongs to the fungal hydrophobin family.</text>
</comment>
<evidence type="ECO:0000256" key="8">
    <source>
        <dbReference type="RuleBase" id="RU365009"/>
    </source>
</evidence>
<dbReference type="GO" id="GO:0009277">
    <property type="term" value="C:fungal-type cell wall"/>
    <property type="evidence" value="ECO:0007669"/>
    <property type="project" value="InterPro"/>
</dbReference>
<evidence type="ECO:0000256" key="2">
    <source>
        <dbReference type="ARBA" id="ARBA00010446"/>
    </source>
</evidence>
<keyword evidence="3 8" id="KW-0134">Cell wall</keyword>
<sequence length="247" mass="26310">MFKSAFPTMFLKFTTLATVSLVTFAAATPTTVARGLIPPSECNVGDLQCCNTITKGKDPAAAGILALLGVVLQDVNVDVGLTCSPITVIGGGGGSCNANPVCCENNSLVKIVSGQDSEPLGISLTMSSHSIPILKTIPSVVSLEDKERLDSASDDPASSVLLHEEFIEKYGLHPYFQFSGSHTEEYVRNLAIDTNHIEGTFLLSRNSVQELVRDGIDDGLIECTNDSALKESETIRSILKDTVAVYR</sequence>
<evidence type="ECO:0000256" key="4">
    <source>
        <dbReference type="ARBA" id="ARBA00022525"/>
    </source>
</evidence>
<keyword evidence="5 8" id="KW-1015">Disulfide bond</keyword>
<proteinExistence type="evidence at transcript level"/>
<dbReference type="GO" id="GO:0005199">
    <property type="term" value="F:structural constituent of cell wall"/>
    <property type="evidence" value="ECO:0007669"/>
    <property type="project" value="InterPro"/>
</dbReference>
<keyword evidence="6" id="KW-0325">Glycoprotein</keyword>
<evidence type="ECO:0000256" key="6">
    <source>
        <dbReference type="ARBA" id="ARBA00023180"/>
    </source>
</evidence>
<organism evidence="9">
    <name type="scientific">Flammulina velutipes</name>
    <name type="common">Agaricus velutipes</name>
    <dbReference type="NCBI Taxonomy" id="38945"/>
    <lineage>
        <taxon>Eukaryota</taxon>
        <taxon>Fungi</taxon>
        <taxon>Dikarya</taxon>
        <taxon>Basidiomycota</taxon>
        <taxon>Agaricomycotina</taxon>
        <taxon>Agaricomycetes</taxon>
        <taxon>Agaricomycetidae</taxon>
        <taxon>Agaricales</taxon>
        <taxon>Marasmiineae</taxon>
        <taxon>Physalacriaceae</taxon>
        <taxon>Flammulina</taxon>
    </lineage>
</organism>
<evidence type="ECO:0000256" key="3">
    <source>
        <dbReference type="ARBA" id="ARBA00022512"/>
    </source>
</evidence>
<comment type="subcellular location">
    <subcellularLocation>
        <location evidence="1 8">Secreted</location>
        <location evidence="1 8">Cell wall</location>
    </subcellularLocation>
</comment>
<dbReference type="AlphaFoldDB" id="G8A517"/>
<dbReference type="InterPro" id="IPR001338">
    <property type="entry name" value="Class_I_Hydrophobin"/>
</dbReference>
<evidence type="ECO:0000256" key="1">
    <source>
        <dbReference type="ARBA" id="ARBA00004191"/>
    </source>
</evidence>
<dbReference type="Pfam" id="PF01185">
    <property type="entry name" value="Hydrophobin"/>
    <property type="match status" value="1"/>
</dbReference>
<accession>G8A517</accession>
<protein>
    <recommendedName>
        <fullName evidence="8">Hydrophobin</fullName>
    </recommendedName>
</protein>
<dbReference type="CDD" id="cd23507">
    <property type="entry name" value="hydrophobin_I"/>
    <property type="match status" value="1"/>
</dbReference>
<evidence type="ECO:0000256" key="7">
    <source>
        <dbReference type="ARBA" id="ARBA00093546"/>
    </source>
</evidence>
<feature type="signal peptide" evidence="8">
    <location>
        <begin position="1"/>
        <end position="27"/>
    </location>
</feature>
<evidence type="ECO:0000313" key="9">
    <source>
        <dbReference type="EMBL" id="ADX07291.1"/>
    </source>
</evidence>
<dbReference type="SMART" id="SM00075">
    <property type="entry name" value="HYDRO"/>
    <property type="match status" value="1"/>
</dbReference>
<name>G8A517_FLAVE</name>